<dbReference type="InterPro" id="IPR051918">
    <property type="entry name" value="STPP_CPPED1"/>
</dbReference>
<dbReference type="GO" id="GO:0016787">
    <property type="term" value="F:hydrolase activity"/>
    <property type="evidence" value="ECO:0007669"/>
    <property type="project" value="InterPro"/>
</dbReference>
<comment type="caution">
    <text evidence="2">The sequence shown here is derived from an EMBL/GenBank/DDBJ whole genome shotgun (WGS) entry which is preliminary data.</text>
</comment>
<evidence type="ECO:0000313" key="3">
    <source>
        <dbReference type="Proteomes" id="UP000292884"/>
    </source>
</evidence>
<dbReference type="EMBL" id="SJSK01000006">
    <property type="protein sequence ID" value="TCC87975.1"/>
    <property type="molecule type" value="Genomic_DNA"/>
</dbReference>
<dbReference type="PANTHER" id="PTHR43143">
    <property type="entry name" value="METALLOPHOSPHOESTERASE, CALCINEURIN SUPERFAMILY"/>
    <property type="match status" value="1"/>
</dbReference>
<reference evidence="2 3" key="1">
    <citation type="submission" date="2019-02" db="EMBL/GenBank/DDBJ databases">
        <title>Pedobacter sp. RP-1-13 sp. nov., isolated from Arctic soil.</title>
        <authorList>
            <person name="Dahal R.H."/>
        </authorList>
    </citation>
    <scope>NUCLEOTIDE SEQUENCE [LARGE SCALE GENOMIC DNA]</scope>
    <source>
        <strain evidence="2 3">RP-1-13</strain>
    </source>
</reference>
<dbReference type="OrthoDB" id="9791866at2"/>
<protein>
    <submittedName>
        <fullName evidence="2">Metallophosphoesterase</fullName>
    </submittedName>
</protein>
<feature type="domain" description="Calcineurin-like phosphoesterase" evidence="1">
    <location>
        <begin position="34"/>
        <end position="255"/>
    </location>
</feature>
<sequence>MKRKEFLQSGFIAAGLSVLPDALSAKEQAPKKSFRFAFISDIHIKTGAVPEAGMSKALRHVNQLKPKVDFIINGGDCIMDALAATKESTQTQWALYHQIMQKENSLPVYPCIGNHDIYGWFQKAPDVTDPLYGKNYALKELKMTERYYHSKKENWNFIILDSTQLNPAGGYIAKIDDIQLEWLKNKLAEIPANQQICIVSHIPILSICAGLFFNKTEANGDLMIKRNLMHTDFFALKTLFNKYPNIKTCLSGHIHLQDEIHYNNVDYYCNGAISGNWWGGAFQEFDPAYAVFDFFDDGTVKREMIKYDI</sequence>
<dbReference type="InterPro" id="IPR029052">
    <property type="entry name" value="Metallo-depent_PP-like"/>
</dbReference>
<dbReference type="RefSeq" id="WP_131554939.1">
    <property type="nucleotide sequence ID" value="NZ_SJSK01000006.1"/>
</dbReference>
<dbReference type="Gene3D" id="3.60.21.10">
    <property type="match status" value="1"/>
</dbReference>
<accession>A0A4R0MMN2</accession>
<dbReference type="AlphaFoldDB" id="A0A4R0MMN2"/>
<dbReference type="PANTHER" id="PTHR43143:SF1">
    <property type="entry name" value="SERINE_THREONINE-PROTEIN PHOSPHATASE CPPED1"/>
    <property type="match status" value="1"/>
</dbReference>
<evidence type="ECO:0000313" key="2">
    <source>
        <dbReference type="EMBL" id="TCC87975.1"/>
    </source>
</evidence>
<organism evidence="2 3">
    <name type="scientific">Pedobacter frigiditerrae</name>
    <dbReference type="NCBI Taxonomy" id="2530452"/>
    <lineage>
        <taxon>Bacteria</taxon>
        <taxon>Pseudomonadati</taxon>
        <taxon>Bacteroidota</taxon>
        <taxon>Sphingobacteriia</taxon>
        <taxon>Sphingobacteriales</taxon>
        <taxon>Sphingobacteriaceae</taxon>
        <taxon>Pedobacter</taxon>
    </lineage>
</organism>
<proteinExistence type="predicted"/>
<dbReference type="Pfam" id="PF00149">
    <property type="entry name" value="Metallophos"/>
    <property type="match status" value="1"/>
</dbReference>
<keyword evidence="3" id="KW-1185">Reference proteome</keyword>
<dbReference type="Proteomes" id="UP000292884">
    <property type="component" value="Unassembled WGS sequence"/>
</dbReference>
<evidence type="ECO:0000259" key="1">
    <source>
        <dbReference type="Pfam" id="PF00149"/>
    </source>
</evidence>
<dbReference type="SUPFAM" id="SSF56300">
    <property type="entry name" value="Metallo-dependent phosphatases"/>
    <property type="match status" value="1"/>
</dbReference>
<name>A0A4R0MMN2_9SPHI</name>
<gene>
    <name evidence="2" type="ORF">EZ428_19800</name>
</gene>
<dbReference type="InterPro" id="IPR004843">
    <property type="entry name" value="Calcineurin-like_PHP"/>
</dbReference>